<evidence type="ECO:0000256" key="3">
    <source>
        <dbReference type="ARBA" id="ARBA00022801"/>
    </source>
</evidence>
<dbReference type="InterPro" id="IPR029045">
    <property type="entry name" value="ClpP/crotonase-like_dom_sf"/>
</dbReference>
<organism evidence="5 6">
    <name type="scientific">Paeniglutamicibacter psychrophenolicus</name>
    <dbReference type="NCBI Taxonomy" id="257454"/>
    <lineage>
        <taxon>Bacteria</taxon>
        <taxon>Bacillati</taxon>
        <taxon>Actinomycetota</taxon>
        <taxon>Actinomycetes</taxon>
        <taxon>Micrococcales</taxon>
        <taxon>Micrococcaceae</taxon>
        <taxon>Paeniglutamicibacter</taxon>
    </lineage>
</organism>
<keyword evidence="3" id="KW-0378">Hydrolase</keyword>
<name>A0ABS4W8P9_9MICC</name>
<dbReference type="PANTHER" id="PTHR43176">
    <property type="entry name" value="3-HYDROXYISOBUTYRYL-COA HYDROLASE-RELATED"/>
    <property type="match status" value="1"/>
</dbReference>
<comment type="catalytic activity">
    <reaction evidence="1">
        <text>3-hydroxy-2-methylpropanoyl-CoA + H2O = 3-hydroxy-2-methylpropanoate + CoA + H(+)</text>
        <dbReference type="Rhea" id="RHEA:20888"/>
        <dbReference type="ChEBI" id="CHEBI:11805"/>
        <dbReference type="ChEBI" id="CHEBI:15377"/>
        <dbReference type="ChEBI" id="CHEBI:15378"/>
        <dbReference type="ChEBI" id="CHEBI:57287"/>
        <dbReference type="ChEBI" id="CHEBI:57340"/>
        <dbReference type="EC" id="3.1.2.4"/>
    </reaction>
</comment>
<keyword evidence="6" id="KW-1185">Reference proteome</keyword>
<reference evidence="5 6" key="1">
    <citation type="submission" date="2021-03" db="EMBL/GenBank/DDBJ databases">
        <title>Sequencing the genomes of 1000 actinobacteria strains.</title>
        <authorList>
            <person name="Klenk H.-P."/>
        </authorList>
    </citation>
    <scope>NUCLEOTIDE SEQUENCE [LARGE SCALE GENOMIC DNA]</scope>
    <source>
        <strain evidence="5 6">DSM 15454</strain>
    </source>
</reference>
<feature type="domain" description="Enoyl-CoA hydratase/isomerase" evidence="4">
    <location>
        <begin position="15"/>
        <end position="337"/>
    </location>
</feature>
<comment type="caution">
    <text evidence="5">The sequence shown here is derived from an EMBL/GenBank/DDBJ whole genome shotgun (WGS) entry which is preliminary data.</text>
</comment>
<dbReference type="NCBIfam" id="NF004127">
    <property type="entry name" value="PRK05617.1"/>
    <property type="match status" value="1"/>
</dbReference>
<dbReference type="CDD" id="cd06558">
    <property type="entry name" value="crotonase-like"/>
    <property type="match status" value="1"/>
</dbReference>
<evidence type="ECO:0000259" key="4">
    <source>
        <dbReference type="Pfam" id="PF16113"/>
    </source>
</evidence>
<dbReference type="Pfam" id="PF16113">
    <property type="entry name" value="ECH_2"/>
    <property type="match status" value="1"/>
</dbReference>
<evidence type="ECO:0000313" key="6">
    <source>
        <dbReference type="Proteomes" id="UP000766570"/>
    </source>
</evidence>
<evidence type="ECO:0000256" key="2">
    <source>
        <dbReference type="ARBA" id="ARBA00011915"/>
    </source>
</evidence>
<dbReference type="PANTHER" id="PTHR43176:SF3">
    <property type="entry name" value="3-HYDROXYISOBUTYRYL-COA HYDROLASE, MITOCHONDRIAL"/>
    <property type="match status" value="1"/>
</dbReference>
<dbReference type="EC" id="3.1.2.4" evidence="2"/>
<dbReference type="RefSeq" id="WP_209905722.1">
    <property type="nucleotide sequence ID" value="NZ_BAAAMI010000022.1"/>
</dbReference>
<dbReference type="Proteomes" id="UP000766570">
    <property type="component" value="Unassembled WGS sequence"/>
</dbReference>
<dbReference type="SUPFAM" id="SSF52096">
    <property type="entry name" value="ClpP/crotonase"/>
    <property type="match status" value="1"/>
</dbReference>
<accession>A0ABS4W8P9</accession>
<gene>
    <name evidence="5" type="ORF">JOF46_000313</name>
</gene>
<keyword evidence="5" id="KW-0456">Lyase</keyword>
<proteinExistence type="predicted"/>
<evidence type="ECO:0000313" key="5">
    <source>
        <dbReference type="EMBL" id="MBP2372401.1"/>
    </source>
</evidence>
<evidence type="ECO:0000256" key="1">
    <source>
        <dbReference type="ARBA" id="ARBA00001709"/>
    </source>
</evidence>
<protein>
    <recommendedName>
        <fullName evidence="2">3-hydroxyisobutyryl-CoA hydrolase</fullName>
        <ecNumber evidence="2">3.1.2.4</ecNumber>
    </recommendedName>
</protein>
<dbReference type="EMBL" id="JAGIOE010000001">
    <property type="protein sequence ID" value="MBP2372401.1"/>
    <property type="molecule type" value="Genomic_DNA"/>
</dbReference>
<dbReference type="Gene3D" id="3.90.226.10">
    <property type="entry name" value="2-enoyl-CoA Hydratase, Chain A, domain 1"/>
    <property type="match status" value="1"/>
</dbReference>
<dbReference type="GO" id="GO:0004300">
    <property type="term" value="F:enoyl-CoA hydratase activity"/>
    <property type="evidence" value="ECO:0007669"/>
    <property type="project" value="UniProtKB-EC"/>
</dbReference>
<sequence length="363" mass="38751">MAEPEVLFEVRGTLGVITLNRPRAVNALTAYMAAGMLETLTAWARDPAVSQVLVRGAGERGLCAGGDIVAIHRDIASGGTQTAGFWATEYRLNSLINAYPKPYIAYMDGLVLGGGVGISAHGSHRLVTTRTRSGMPETTIGFVPDVGGTYLLSRAPGQSGTHAALTGEHLGAAEVLYLGLADNLIDFNRAEELFSALEETPVDDLLPGYILPAPASQLESWRPWLDAAYGHDEVEEIVAALVVLADDGNEEARISVQTLAKKSPTALKLTLASLRRARELATLEEALEQEYRVGLRALESSDFPEGIRAQVIDKDYAPAWNPATLAEVDSELVEASFASLGSRELKLNPRALRDAATTTGGRT</sequence>
<dbReference type="InterPro" id="IPR032259">
    <property type="entry name" value="HIBYL-CoA-H"/>
</dbReference>
<dbReference type="InterPro" id="IPR045004">
    <property type="entry name" value="ECH_dom"/>
</dbReference>